<keyword evidence="3" id="KW-1185">Reference proteome</keyword>
<dbReference type="EMBL" id="JAKGAS010000001">
    <property type="protein sequence ID" value="MCF2947127.1"/>
    <property type="molecule type" value="Genomic_DNA"/>
</dbReference>
<reference evidence="2 3" key="1">
    <citation type="submission" date="2022-01" db="EMBL/GenBank/DDBJ databases">
        <title>Paraglaciecola sp. G1-23.</title>
        <authorList>
            <person name="Jin M.S."/>
            <person name="Han D.M."/>
            <person name="Kim H.M."/>
            <person name="Jeon C.O."/>
        </authorList>
    </citation>
    <scope>NUCLEOTIDE SEQUENCE [LARGE SCALE GENOMIC DNA]</scope>
    <source>
        <strain evidence="2 3">G1-23</strain>
    </source>
</reference>
<sequence length="70" mass="8049">MEKSKQNSRSKHGGNRQGAGRPKIAQPKQSISLRLHPEVIAWIDSQPENRAQVIEKLVRSRKDEQLDMFN</sequence>
<organism evidence="2 3">
    <name type="scientific">Paraglaciecola algarum</name>
    <dbReference type="NCBI Taxonomy" id="3050085"/>
    <lineage>
        <taxon>Bacteria</taxon>
        <taxon>Pseudomonadati</taxon>
        <taxon>Pseudomonadota</taxon>
        <taxon>Gammaproteobacteria</taxon>
        <taxon>Alteromonadales</taxon>
        <taxon>Alteromonadaceae</taxon>
        <taxon>Paraglaciecola</taxon>
    </lineage>
</organism>
<dbReference type="Proteomes" id="UP001521137">
    <property type="component" value="Unassembled WGS sequence"/>
</dbReference>
<evidence type="ECO:0000313" key="3">
    <source>
        <dbReference type="Proteomes" id="UP001521137"/>
    </source>
</evidence>
<evidence type="ECO:0000313" key="2">
    <source>
        <dbReference type="EMBL" id="MCF2947127.1"/>
    </source>
</evidence>
<feature type="compositionally biased region" description="Basic residues" evidence="1">
    <location>
        <begin position="1"/>
        <end position="14"/>
    </location>
</feature>
<name>A0ABS9D2H6_9ALTE</name>
<feature type="region of interest" description="Disordered" evidence="1">
    <location>
        <begin position="1"/>
        <end position="31"/>
    </location>
</feature>
<comment type="caution">
    <text evidence="2">The sequence shown here is derived from an EMBL/GenBank/DDBJ whole genome shotgun (WGS) entry which is preliminary data.</text>
</comment>
<evidence type="ECO:0008006" key="4">
    <source>
        <dbReference type="Google" id="ProtNLM"/>
    </source>
</evidence>
<proteinExistence type="predicted"/>
<evidence type="ECO:0000256" key="1">
    <source>
        <dbReference type="SAM" id="MobiDB-lite"/>
    </source>
</evidence>
<protein>
    <recommendedName>
        <fullName evidence="4">CopG family transcriptional regulator</fullName>
    </recommendedName>
</protein>
<gene>
    <name evidence="2" type="ORF">L0668_03345</name>
</gene>
<accession>A0ABS9D2H6</accession>
<dbReference type="RefSeq" id="WP_235310639.1">
    <property type="nucleotide sequence ID" value="NZ_JAKGAS010000001.1"/>
</dbReference>